<organism evidence="2 3">
    <name type="scientific">Dactylosporangium salmoneum</name>
    <dbReference type="NCBI Taxonomy" id="53361"/>
    <lineage>
        <taxon>Bacteria</taxon>
        <taxon>Bacillati</taxon>
        <taxon>Actinomycetota</taxon>
        <taxon>Actinomycetes</taxon>
        <taxon>Micromonosporales</taxon>
        <taxon>Micromonosporaceae</taxon>
        <taxon>Dactylosporangium</taxon>
    </lineage>
</organism>
<dbReference type="InterPro" id="IPR012347">
    <property type="entry name" value="Ferritin-like"/>
</dbReference>
<name>A0ABP5UKH7_9ACTN</name>
<keyword evidence="3" id="KW-1185">Reference proteome</keyword>
<accession>A0ABP5UKH7</accession>
<dbReference type="Proteomes" id="UP001501444">
    <property type="component" value="Unassembled WGS sequence"/>
</dbReference>
<evidence type="ECO:0008006" key="4">
    <source>
        <dbReference type="Google" id="ProtNLM"/>
    </source>
</evidence>
<evidence type="ECO:0000313" key="2">
    <source>
        <dbReference type="EMBL" id="GAA2379702.1"/>
    </source>
</evidence>
<keyword evidence="1" id="KW-0812">Transmembrane</keyword>
<evidence type="ECO:0000313" key="3">
    <source>
        <dbReference type="Proteomes" id="UP001501444"/>
    </source>
</evidence>
<dbReference type="RefSeq" id="WP_344618488.1">
    <property type="nucleotide sequence ID" value="NZ_BAAARV010000086.1"/>
</dbReference>
<reference evidence="3" key="1">
    <citation type="journal article" date="2019" name="Int. J. Syst. Evol. Microbiol.">
        <title>The Global Catalogue of Microorganisms (GCM) 10K type strain sequencing project: providing services to taxonomists for standard genome sequencing and annotation.</title>
        <authorList>
            <consortium name="The Broad Institute Genomics Platform"/>
            <consortium name="The Broad Institute Genome Sequencing Center for Infectious Disease"/>
            <person name="Wu L."/>
            <person name="Ma J."/>
        </authorList>
    </citation>
    <scope>NUCLEOTIDE SEQUENCE [LARGE SCALE GENOMIC DNA]</scope>
    <source>
        <strain evidence="3">JCM 3272</strain>
    </source>
</reference>
<sequence>MSASVVDDVDDAEAGVAEDEPGRRDVWRRVIAVAVVLVAAFAVVVLWARPAHEPGAPALVPPTGDPDVVGVLNPTDLAFLQLMISLDNSALPLFELIKDQPALQPAAASGSDGHKAELVALRAALVAGGGIENPTEHAGHDLPGMVLDADLAAVRDAPADQRAAKAVAVLREHLTGTVALATSEGRAGSDPATKTAAAQVLDAHTKLLAALPAV</sequence>
<keyword evidence="1" id="KW-1133">Transmembrane helix</keyword>
<dbReference type="EMBL" id="BAAARV010000086">
    <property type="protein sequence ID" value="GAA2379702.1"/>
    <property type="molecule type" value="Genomic_DNA"/>
</dbReference>
<gene>
    <name evidence="2" type="ORF">GCM10010170_086570</name>
</gene>
<feature type="transmembrane region" description="Helical" evidence="1">
    <location>
        <begin position="30"/>
        <end position="48"/>
    </location>
</feature>
<comment type="caution">
    <text evidence="2">The sequence shown here is derived from an EMBL/GenBank/DDBJ whole genome shotgun (WGS) entry which is preliminary data.</text>
</comment>
<evidence type="ECO:0000256" key="1">
    <source>
        <dbReference type="SAM" id="Phobius"/>
    </source>
</evidence>
<dbReference type="Gene3D" id="1.20.1260.10">
    <property type="match status" value="1"/>
</dbReference>
<protein>
    <recommendedName>
        <fullName evidence="4">DUF305 domain-containing protein</fullName>
    </recommendedName>
</protein>
<keyword evidence="1" id="KW-0472">Membrane</keyword>
<proteinExistence type="predicted"/>